<dbReference type="EMBL" id="MU394352">
    <property type="protein sequence ID" value="KAI6083448.1"/>
    <property type="molecule type" value="Genomic_DNA"/>
</dbReference>
<accession>A0ACC0CSS4</accession>
<dbReference type="Proteomes" id="UP001497680">
    <property type="component" value="Unassembled WGS sequence"/>
</dbReference>
<comment type="caution">
    <text evidence="1">The sequence shown here is derived from an EMBL/GenBank/DDBJ whole genome shotgun (WGS) entry which is preliminary data.</text>
</comment>
<proteinExistence type="predicted"/>
<keyword evidence="2" id="KW-1185">Reference proteome</keyword>
<name>A0ACC0CSS4_9PEZI</name>
<sequence>MASKGKEPATQKDAAPTNPRGIPYAPFVDKVEEYITSREDVQATLRSFQEMISKYQFMELNLQRRIAGLKDKMPDIQKTLETVKFLKTRTEESDPIETTFELNDTLYAKASIPPTDEVYLWLGANVMLSYPIDEAQTLLTSKLAAAKQSYSNCEEDLEFLREQITTMEVAIARVYNWDIVQKRKEKADEEQKGKNAEDGDGQPNG</sequence>
<reference evidence="1 2" key="1">
    <citation type="journal article" date="2022" name="New Phytol.">
        <title>Ecological generalism drives hyperdiversity of secondary metabolite gene clusters in xylarialean endophytes.</title>
        <authorList>
            <person name="Franco M.E.E."/>
            <person name="Wisecaver J.H."/>
            <person name="Arnold A.E."/>
            <person name="Ju Y.M."/>
            <person name="Slot J.C."/>
            <person name="Ahrendt S."/>
            <person name="Moore L.P."/>
            <person name="Eastman K.E."/>
            <person name="Scott K."/>
            <person name="Konkel Z."/>
            <person name="Mondo S.J."/>
            <person name="Kuo A."/>
            <person name="Hayes R.D."/>
            <person name="Haridas S."/>
            <person name="Andreopoulos B."/>
            <person name="Riley R."/>
            <person name="LaButti K."/>
            <person name="Pangilinan J."/>
            <person name="Lipzen A."/>
            <person name="Amirebrahimi M."/>
            <person name="Yan J."/>
            <person name="Adam C."/>
            <person name="Keymanesh K."/>
            <person name="Ng V."/>
            <person name="Louie K."/>
            <person name="Northen T."/>
            <person name="Drula E."/>
            <person name="Henrissat B."/>
            <person name="Hsieh H.M."/>
            <person name="Youens-Clark K."/>
            <person name="Lutzoni F."/>
            <person name="Miadlikowska J."/>
            <person name="Eastwood D.C."/>
            <person name="Hamelin R.C."/>
            <person name="Grigoriev I.V."/>
            <person name="U'Ren J.M."/>
        </authorList>
    </citation>
    <scope>NUCLEOTIDE SEQUENCE [LARGE SCALE GENOMIC DNA]</scope>
    <source>
        <strain evidence="1 2">ER1909</strain>
    </source>
</reference>
<organism evidence="1 2">
    <name type="scientific">Hypoxylon rubiginosum</name>
    <dbReference type="NCBI Taxonomy" id="110542"/>
    <lineage>
        <taxon>Eukaryota</taxon>
        <taxon>Fungi</taxon>
        <taxon>Dikarya</taxon>
        <taxon>Ascomycota</taxon>
        <taxon>Pezizomycotina</taxon>
        <taxon>Sordariomycetes</taxon>
        <taxon>Xylariomycetidae</taxon>
        <taxon>Xylariales</taxon>
        <taxon>Hypoxylaceae</taxon>
        <taxon>Hypoxylon</taxon>
    </lineage>
</organism>
<evidence type="ECO:0000313" key="2">
    <source>
        <dbReference type="Proteomes" id="UP001497680"/>
    </source>
</evidence>
<evidence type="ECO:0000313" key="1">
    <source>
        <dbReference type="EMBL" id="KAI6083448.1"/>
    </source>
</evidence>
<protein>
    <submittedName>
        <fullName evidence="1">Prefoldin, subunit 3</fullName>
    </submittedName>
</protein>
<gene>
    <name evidence="1" type="ORF">F4821DRAFT_192933</name>
</gene>